<sequence>NNNRVMYRIATLVVSNPHPMGKEIVDRLSLKIFSNSSMTRGSSASTNLYKVLDQAQAFERALQ</sequence>
<evidence type="ECO:0000313" key="2">
    <source>
        <dbReference type="Proteomes" id="UP000595437"/>
    </source>
</evidence>
<keyword evidence="2" id="KW-1185">Reference proteome</keyword>
<name>A0A7T8KFK4_CALRO</name>
<dbReference type="Proteomes" id="UP000595437">
    <property type="component" value="Chromosome 5"/>
</dbReference>
<dbReference type="EMBL" id="CP045894">
    <property type="protein sequence ID" value="QQP55007.1"/>
    <property type="molecule type" value="Genomic_DNA"/>
</dbReference>
<organism evidence="1 2">
    <name type="scientific">Caligus rogercresseyi</name>
    <name type="common">Sea louse</name>
    <dbReference type="NCBI Taxonomy" id="217165"/>
    <lineage>
        <taxon>Eukaryota</taxon>
        <taxon>Metazoa</taxon>
        <taxon>Ecdysozoa</taxon>
        <taxon>Arthropoda</taxon>
        <taxon>Crustacea</taxon>
        <taxon>Multicrustacea</taxon>
        <taxon>Hexanauplia</taxon>
        <taxon>Copepoda</taxon>
        <taxon>Siphonostomatoida</taxon>
        <taxon>Caligidae</taxon>
        <taxon>Caligus</taxon>
    </lineage>
</organism>
<feature type="non-terminal residue" evidence="1">
    <location>
        <position position="63"/>
    </location>
</feature>
<feature type="non-terminal residue" evidence="1">
    <location>
        <position position="1"/>
    </location>
</feature>
<reference evidence="2" key="1">
    <citation type="submission" date="2021-01" db="EMBL/GenBank/DDBJ databases">
        <title>Caligus Genome Assembly.</title>
        <authorList>
            <person name="Gallardo-Escarate C."/>
        </authorList>
    </citation>
    <scope>NUCLEOTIDE SEQUENCE [LARGE SCALE GENOMIC DNA]</scope>
</reference>
<evidence type="ECO:0000313" key="1">
    <source>
        <dbReference type="EMBL" id="QQP55007.1"/>
    </source>
</evidence>
<dbReference type="AlphaFoldDB" id="A0A7T8KFK4"/>
<gene>
    <name evidence="1" type="ORF">FKW44_008032</name>
</gene>
<accession>A0A7T8KFK4</accession>
<proteinExistence type="predicted"/>
<protein>
    <submittedName>
        <fullName evidence="1">Uncharacterized protein</fullName>
    </submittedName>
</protein>